<gene>
    <name evidence="1" type="ORF">SPELUC_LOCUS6264</name>
</gene>
<sequence length="131" mass="15569">MVIEINNEEELVTENVKKPTSEKRPDLPKDWIIMGANQELIRQEYLRDTSIDLGYTKPLNLQKIEKEKNANQKNDRKVVKLKPHWQTGSWCPGVRKLEMEADEYDRLKRYLQEGYVDGDLDKRQKRQLVNN</sequence>
<evidence type="ECO:0000313" key="1">
    <source>
        <dbReference type="EMBL" id="CAG8578336.1"/>
    </source>
</evidence>
<organism evidence="1 2">
    <name type="scientific">Cetraspora pellucida</name>
    <dbReference type="NCBI Taxonomy" id="1433469"/>
    <lineage>
        <taxon>Eukaryota</taxon>
        <taxon>Fungi</taxon>
        <taxon>Fungi incertae sedis</taxon>
        <taxon>Mucoromycota</taxon>
        <taxon>Glomeromycotina</taxon>
        <taxon>Glomeromycetes</taxon>
        <taxon>Diversisporales</taxon>
        <taxon>Gigasporaceae</taxon>
        <taxon>Cetraspora</taxon>
    </lineage>
</organism>
<accession>A0ACA9MH75</accession>
<name>A0ACA9MH75_9GLOM</name>
<dbReference type="Proteomes" id="UP000789366">
    <property type="component" value="Unassembled WGS sequence"/>
</dbReference>
<feature type="non-terminal residue" evidence="1">
    <location>
        <position position="131"/>
    </location>
</feature>
<protein>
    <submittedName>
        <fullName evidence="1">3737_t:CDS:1</fullName>
    </submittedName>
</protein>
<dbReference type="EMBL" id="CAJVPW010007202">
    <property type="protein sequence ID" value="CAG8578336.1"/>
    <property type="molecule type" value="Genomic_DNA"/>
</dbReference>
<comment type="caution">
    <text evidence="1">The sequence shown here is derived from an EMBL/GenBank/DDBJ whole genome shotgun (WGS) entry which is preliminary data.</text>
</comment>
<keyword evidence="2" id="KW-1185">Reference proteome</keyword>
<reference evidence="1" key="1">
    <citation type="submission" date="2021-06" db="EMBL/GenBank/DDBJ databases">
        <authorList>
            <person name="Kallberg Y."/>
            <person name="Tangrot J."/>
            <person name="Rosling A."/>
        </authorList>
    </citation>
    <scope>NUCLEOTIDE SEQUENCE</scope>
    <source>
        <strain evidence="1">28 12/20/2015</strain>
    </source>
</reference>
<proteinExistence type="predicted"/>
<evidence type="ECO:0000313" key="2">
    <source>
        <dbReference type="Proteomes" id="UP000789366"/>
    </source>
</evidence>